<evidence type="ECO:0000313" key="2">
    <source>
        <dbReference type="Proteomes" id="UP001374535"/>
    </source>
</evidence>
<accession>A0AAQ3RT60</accession>
<dbReference type="AlphaFoldDB" id="A0AAQ3RT60"/>
<sequence>MLTKHQEFSKKTVEIFLERDSKGGVFRVYCLINIYTKKAWQAVKRAVIGLASCEECWLHVEDCSTWVQIAEEGILAAILRDRENLGEYWERFKKLCASYPQLQMEDFILSFYERLSLTDRSWADAANEGSFLDRSPEDVIDLIERKTVDNQQFETTGVHEIGTNPVKVINERIYVLEKKLDEIELSQAFVANMFGGNRYQQNKQPYVPPKVDKLEARESSKLPTQTMIKP</sequence>
<dbReference type="Proteomes" id="UP001374535">
    <property type="component" value="Chromosome 7"/>
</dbReference>
<gene>
    <name evidence="1" type="ORF">V8G54_024107</name>
</gene>
<organism evidence="1 2">
    <name type="scientific">Vigna mungo</name>
    <name type="common">Black gram</name>
    <name type="synonym">Phaseolus mungo</name>
    <dbReference type="NCBI Taxonomy" id="3915"/>
    <lineage>
        <taxon>Eukaryota</taxon>
        <taxon>Viridiplantae</taxon>
        <taxon>Streptophyta</taxon>
        <taxon>Embryophyta</taxon>
        <taxon>Tracheophyta</taxon>
        <taxon>Spermatophyta</taxon>
        <taxon>Magnoliopsida</taxon>
        <taxon>eudicotyledons</taxon>
        <taxon>Gunneridae</taxon>
        <taxon>Pentapetalae</taxon>
        <taxon>rosids</taxon>
        <taxon>fabids</taxon>
        <taxon>Fabales</taxon>
        <taxon>Fabaceae</taxon>
        <taxon>Papilionoideae</taxon>
        <taxon>50 kb inversion clade</taxon>
        <taxon>NPAAA clade</taxon>
        <taxon>indigoferoid/millettioid clade</taxon>
        <taxon>Phaseoleae</taxon>
        <taxon>Vigna</taxon>
    </lineage>
</organism>
<reference evidence="1 2" key="1">
    <citation type="journal article" date="2023" name="Life. Sci Alliance">
        <title>Evolutionary insights into 3D genome organization and epigenetic landscape of Vigna mungo.</title>
        <authorList>
            <person name="Junaid A."/>
            <person name="Singh B."/>
            <person name="Bhatia S."/>
        </authorList>
    </citation>
    <scope>NUCLEOTIDE SEQUENCE [LARGE SCALE GENOMIC DNA]</scope>
    <source>
        <strain evidence="1">Urdbean</strain>
    </source>
</reference>
<evidence type="ECO:0000313" key="1">
    <source>
        <dbReference type="EMBL" id="WVZ03301.1"/>
    </source>
</evidence>
<proteinExistence type="predicted"/>
<name>A0AAQ3RT60_VIGMU</name>
<protein>
    <recommendedName>
        <fullName evidence="3">Retrotransposon gag domain-containing protein</fullName>
    </recommendedName>
</protein>
<evidence type="ECO:0008006" key="3">
    <source>
        <dbReference type="Google" id="ProtNLM"/>
    </source>
</evidence>
<keyword evidence="2" id="KW-1185">Reference proteome</keyword>
<dbReference type="EMBL" id="CP144694">
    <property type="protein sequence ID" value="WVZ03301.1"/>
    <property type="molecule type" value="Genomic_DNA"/>
</dbReference>